<feature type="compositionally biased region" description="Basic residues" evidence="2">
    <location>
        <begin position="344"/>
        <end position="355"/>
    </location>
</feature>
<proteinExistence type="inferred from homology"/>
<dbReference type="SMART" id="SM00141">
    <property type="entry name" value="PDGF"/>
    <property type="match status" value="1"/>
</dbReference>
<evidence type="ECO:0000313" key="5">
    <source>
        <dbReference type="Proteomes" id="UP000694941"/>
    </source>
</evidence>
<evidence type="ECO:0000256" key="2">
    <source>
        <dbReference type="SAM" id="MobiDB-lite"/>
    </source>
</evidence>
<name>A0ABM1B8Y2_LIMPO</name>
<dbReference type="Gene3D" id="2.10.90.10">
    <property type="entry name" value="Cystine-knot cytokines"/>
    <property type="match status" value="1"/>
</dbReference>
<keyword evidence="3" id="KW-0732">Signal</keyword>
<evidence type="ECO:0000256" key="1">
    <source>
        <dbReference type="RuleBase" id="RU003818"/>
    </source>
</evidence>
<dbReference type="GeneID" id="106461893"/>
<dbReference type="InterPro" id="IPR000072">
    <property type="entry name" value="PDGF/VEGF_dom"/>
</dbReference>
<dbReference type="RefSeq" id="XP_013777214.1">
    <property type="nucleotide sequence ID" value="XM_013921760.2"/>
</dbReference>
<organism evidence="5 6">
    <name type="scientific">Limulus polyphemus</name>
    <name type="common">Atlantic horseshoe crab</name>
    <dbReference type="NCBI Taxonomy" id="6850"/>
    <lineage>
        <taxon>Eukaryota</taxon>
        <taxon>Metazoa</taxon>
        <taxon>Ecdysozoa</taxon>
        <taxon>Arthropoda</taxon>
        <taxon>Chelicerata</taxon>
        <taxon>Merostomata</taxon>
        <taxon>Xiphosura</taxon>
        <taxon>Limulidae</taxon>
        <taxon>Limulus</taxon>
    </lineage>
</organism>
<dbReference type="PANTHER" id="PTHR21719">
    <property type="entry name" value="FI06402P-RELATED"/>
    <property type="match status" value="1"/>
</dbReference>
<feature type="domain" description="Platelet-derived growth factor (PDGF) family profile" evidence="4">
    <location>
        <begin position="124"/>
        <end position="230"/>
    </location>
</feature>
<dbReference type="InterPro" id="IPR029034">
    <property type="entry name" value="Cystine-knot_cytokine"/>
</dbReference>
<keyword evidence="1" id="KW-0339">Growth factor</keyword>
<feature type="region of interest" description="Disordered" evidence="2">
    <location>
        <begin position="344"/>
        <end position="363"/>
    </location>
</feature>
<dbReference type="PROSITE" id="PS50278">
    <property type="entry name" value="PDGF_2"/>
    <property type="match status" value="1"/>
</dbReference>
<dbReference type="SUPFAM" id="SSF57501">
    <property type="entry name" value="Cystine-knot cytokines"/>
    <property type="match status" value="1"/>
</dbReference>
<keyword evidence="5" id="KW-1185">Reference proteome</keyword>
<sequence>MRNWIWIFLVCFYWLVGWHVQYAISDSRHTARSLIRQPRYFSRTVSDHSASRLRARKYSSDQYFYQPPGRDEIEPASSHQQFSRHYYGTQEGVTYLKRNYGPTGLHRATVDFGIHQKLQDIRRANEHFLQIRRTAKCHTPRPQVVNVKNYYPDPRRKYLPGCTILHRCTGNAGCCDDEGMECGPRAIQEVALYFYLLQVGKQGTYVGLSNTVEKLLFINHTECECRPIDNQPRAPEDLKQLPDLDKMKAISSGTEWDSELDNPLRRPPTQKESKCRECPLPFYRREYPDGRCSCDCFDRHKPCLRIKRGRRPLSDIEIRCVRARKCHIPECRFGQYNFLTGKCPKRPQNHKKQKTRKENNKNQHHYHRWAFYERD</sequence>
<reference evidence="6" key="1">
    <citation type="submission" date="2025-08" db="UniProtKB">
        <authorList>
            <consortium name="RefSeq"/>
        </authorList>
    </citation>
    <scope>IDENTIFICATION</scope>
    <source>
        <tissue evidence="6">Muscle</tissue>
    </source>
</reference>
<accession>A0ABM1B8Y2</accession>
<evidence type="ECO:0000313" key="6">
    <source>
        <dbReference type="RefSeq" id="XP_013777214.1"/>
    </source>
</evidence>
<evidence type="ECO:0000256" key="3">
    <source>
        <dbReference type="SAM" id="SignalP"/>
    </source>
</evidence>
<dbReference type="Proteomes" id="UP000694941">
    <property type="component" value="Unplaced"/>
</dbReference>
<gene>
    <name evidence="6" type="primary">LOC106461893</name>
</gene>
<comment type="similarity">
    <text evidence="1">Belongs to the PDGF/VEGF growth factor family.</text>
</comment>
<protein>
    <submittedName>
        <fullName evidence="6">Uncharacterized protein LOC106461893 isoform X1</fullName>
    </submittedName>
</protein>
<dbReference type="Pfam" id="PF00341">
    <property type="entry name" value="PDGF"/>
    <property type="match status" value="1"/>
</dbReference>
<evidence type="ECO:0000259" key="4">
    <source>
        <dbReference type="PROSITE" id="PS50278"/>
    </source>
</evidence>
<dbReference type="PANTHER" id="PTHR21719:SF1">
    <property type="entry name" value="FI06402P-RELATED"/>
    <property type="match status" value="1"/>
</dbReference>
<feature type="chain" id="PRO_5045861136" evidence="3">
    <location>
        <begin position="24"/>
        <end position="375"/>
    </location>
</feature>
<feature type="signal peptide" evidence="3">
    <location>
        <begin position="1"/>
        <end position="23"/>
    </location>
</feature>